<evidence type="ECO:0000256" key="1">
    <source>
        <dbReference type="ARBA" id="ARBA00004225"/>
    </source>
</evidence>
<sequence>MSFVTDHVSKVDGQLDALQLPRQPSIPSSPELRSASDETHEAADVSGTGERDFELPRILKIQAAIKTLSAASSSRALLHPDTIWVILNQTLEASVPSSEEARVNSSQMQELEWLLVSKATTQTYGIILNALLDQTTPLSNDIGYWDQVLGSYRYTGLYTVQTSPIRLWYWANDIYGDAWQRLQNVRSAGEGEEEARVLSVFDRWRQFYSLVKDSVRDRSLDDMQSKFLSPLTMSRLEARSKRSHLKRLREMSASGLGILMDEGMIFDADEEAPVSFKDPSDSKEEWRSVVSKSVSLMEIVLQNIHILELGAAEFEETVFMSVDDDSQPPQHDSMEKQSAPRVVRLASRLQEILWLHMPTHTTTSKALATEYGKPSRLVRYWLPGLALFLSSGTVLRILVNRKADIVTWIRDFGTTSIDFWNNWVVEPTKKVMRTIRHDKESEIAIMSRESLKGDRDSLERMVIDFARDNPNTSTGLPLTDSDISVVRAKVREGDLTPVLRAYEKDLRKPFLGTIRGDLIRALLIQVQKTKVDVELAVSGIDALLKSQELVFGFVGLAPGMLVSLSVSRWLGDVFAGRKGKVQGRKKGSMIRILRNVDRILSGSTPSESGMLSYKDHGMLLCEVHLLRQKAQRVLPGEIYNEFLEEVNDLVDLRTGIERQTRVVERIRWAYSKWL</sequence>
<comment type="caution">
    <text evidence="7">The sequence shown here is derived from an EMBL/GenBank/DDBJ whole genome shotgun (WGS) entry which is preliminary data.</text>
</comment>
<name>A0A8H6FBI6_9LECA</name>
<reference evidence="7 8" key="1">
    <citation type="journal article" date="2020" name="Genomics">
        <title>Complete, high-quality genomes from long-read metagenomic sequencing of two wolf lichen thalli reveals enigmatic genome architecture.</title>
        <authorList>
            <person name="McKenzie S.K."/>
            <person name="Walston R.F."/>
            <person name="Allen J.L."/>
        </authorList>
    </citation>
    <scope>NUCLEOTIDE SEQUENCE [LARGE SCALE GENOMIC DNA]</scope>
    <source>
        <strain evidence="7">WasteWater1</strain>
    </source>
</reference>
<evidence type="ECO:0000313" key="8">
    <source>
        <dbReference type="Proteomes" id="UP000593566"/>
    </source>
</evidence>
<dbReference type="EMBL" id="JACCJB010000013">
    <property type="protein sequence ID" value="KAF6221734.1"/>
    <property type="molecule type" value="Genomic_DNA"/>
</dbReference>
<organism evidence="7 8">
    <name type="scientific">Letharia lupina</name>
    <dbReference type="NCBI Taxonomy" id="560253"/>
    <lineage>
        <taxon>Eukaryota</taxon>
        <taxon>Fungi</taxon>
        <taxon>Dikarya</taxon>
        <taxon>Ascomycota</taxon>
        <taxon>Pezizomycotina</taxon>
        <taxon>Lecanoromycetes</taxon>
        <taxon>OSLEUM clade</taxon>
        <taxon>Lecanoromycetidae</taxon>
        <taxon>Lecanorales</taxon>
        <taxon>Lecanorineae</taxon>
        <taxon>Parmeliaceae</taxon>
        <taxon>Letharia</taxon>
    </lineage>
</organism>
<dbReference type="Pfam" id="PF08637">
    <property type="entry name" value="NCA2"/>
    <property type="match status" value="1"/>
</dbReference>
<dbReference type="PANTHER" id="PTHR28234:SF1">
    <property type="entry name" value="NUCLEAR CONTROL OF ATPASE PROTEIN 2"/>
    <property type="match status" value="1"/>
</dbReference>
<evidence type="ECO:0000256" key="2">
    <source>
        <dbReference type="ARBA" id="ARBA00022692"/>
    </source>
</evidence>
<keyword evidence="8" id="KW-1185">Reference proteome</keyword>
<evidence type="ECO:0000256" key="6">
    <source>
        <dbReference type="SAM" id="MobiDB-lite"/>
    </source>
</evidence>
<dbReference type="PANTHER" id="PTHR28234">
    <property type="entry name" value="NUCLEAR CONTROL OF ATPASE PROTEIN 2"/>
    <property type="match status" value="1"/>
</dbReference>
<keyword evidence="2" id="KW-0812">Transmembrane</keyword>
<evidence type="ECO:0000256" key="4">
    <source>
        <dbReference type="ARBA" id="ARBA00023128"/>
    </source>
</evidence>
<dbReference type="AlphaFoldDB" id="A0A8H6FBI6"/>
<keyword evidence="5" id="KW-0472">Membrane</keyword>
<dbReference type="GO" id="GO:0005741">
    <property type="term" value="C:mitochondrial outer membrane"/>
    <property type="evidence" value="ECO:0007669"/>
    <property type="project" value="TreeGrafter"/>
</dbReference>
<dbReference type="GeneID" id="59330116"/>
<evidence type="ECO:0000313" key="7">
    <source>
        <dbReference type="EMBL" id="KAF6221734.1"/>
    </source>
</evidence>
<gene>
    <name evidence="7" type="ORF">HO133_001702</name>
</gene>
<comment type="subcellular location">
    <subcellularLocation>
        <location evidence="1">Mitochondrion membrane</location>
        <topology evidence="1">Multi-pass membrane protein</topology>
    </subcellularLocation>
</comment>
<protein>
    <recommendedName>
        <fullName evidence="9">ATP synthase regulation protein NCA2</fullName>
    </recommendedName>
</protein>
<keyword evidence="4" id="KW-0496">Mitochondrion</keyword>
<dbReference type="InterPro" id="IPR013946">
    <property type="entry name" value="NCA2-like"/>
</dbReference>
<dbReference type="RefSeq" id="XP_037151169.1">
    <property type="nucleotide sequence ID" value="XM_037292630.1"/>
</dbReference>
<evidence type="ECO:0000256" key="5">
    <source>
        <dbReference type="ARBA" id="ARBA00023136"/>
    </source>
</evidence>
<dbReference type="Proteomes" id="UP000593566">
    <property type="component" value="Unassembled WGS sequence"/>
</dbReference>
<feature type="compositionally biased region" description="Basic and acidic residues" evidence="6">
    <location>
        <begin position="34"/>
        <end position="49"/>
    </location>
</feature>
<accession>A0A8H6FBI6</accession>
<proteinExistence type="predicted"/>
<keyword evidence="3" id="KW-1133">Transmembrane helix</keyword>
<evidence type="ECO:0008006" key="9">
    <source>
        <dbReference type="Google" id="ProtNLM"/>
    </source>
</evidence>
<evidence type="ECO:0000256" key="3">
    <source>
        <dbReference type="ARBA" id="ARBA00022989"/>
    </source>
</evidence>
<feature type="region of interest" description="Disordered" evidence="6">
    <location>
        <begin position="14"/>
        <end position="49"/>
    </location>
</feature>